<comment type="caution">
    <text evidence="1">The sequence shown here is derived from an EMBL/GenBank/DDBJ whole genome shotgun (WGS) entry which is preliminary data.</text>
</comment>
<evidence type="ECO:0000313" key="1">
    <source>
        <dbReference type="EMBL" id="EJW97035.1"/>
    </source>
</evidence>
<sequence>REDIDLPIEEHLIVELYSK</sequence>
<reference evidence="1" key="1">
    <citation type="journal article" date="2012" name="PLoS ONE">
        <title>Gene sets for utilization of primary and secondary nutrition supplies in the distal gut of endangered iberian lynx.</title>
        <authorList>
            <person name="Alcaide M."/>
            <person name="Messina E."/>
            <person name="Richter M."/>
            <person name="Bargiela R."/>
            <person name="Peplies J."/>
            <person name="Huws S.A."/>
            <person name="Newbold C.J."/>
            <person name="Golyshin P.N."/>
            <person name="Simon M.A."/>
            <person name="Lopez G."/>
            <person name="Yakimov M.M."/>
            <person name="Ferrer M."/>
        </authorList>
    </citation>
    <scope>NUCLEOTIDE SEQUENCE</scope>
</reference>
<organism evidence="1">
    <name type="scientific">gut metagenome</name>
    <dbReference type="NCBI Taxonomy" id="749906"/>
    <lineage>
        <taxon>unclassified sequences</taxon>
        <taxon>metagenomes</taxon>
        <taxon>organismal metagenomes</taxon>
    </lineage>
</organism>
<gene>
    <name evidence="1" type="ORF">EVA_14858</name>
</gene>
<proteinExistence type="predicted"/>
<accession>J9CAY4</accession>
<protein>
    <submittedName>
        <fullName evidence="1">Uncharacterized protein</fullName>
    </submittedName>
</protein>
<dbReference type="EMBL" id="AMCI01004969">
    <property type="protein sequence ID" value="EJW97035.1"/>
    <property type="molecule type" value="Genomic_DNA"/>
</dbReference>
<name>J9CAY4_9ZZZZ</name>
<dbReference type="AlphaFoldDB" id="J9CAY4"/>
<feature type="non-terminal residue" evidence="1">
    <location>
        <position position="1"/>
    </location>
</feature>